<gene>
    <name evidence="7" type="ORF">ACFQ1S_21000</name>
</gene>
<evidence type="ECO:0000313" key="7">
    <source>
        <dbReference type="EMBL" id="MFD1047835.1"/>
    </source>
</evidence>
<feature type="transmembrane region" description="Helical" evidence="6">
    <location>
        <begin position="140"/>
        <end position="166"/>
    </location>
</feature>
<dbReference type="SUPFAM" id="SSF103473">
    <property type="entry name" value="MFS general substrate transporter"/>
    <property type="match status" value="1"/>
</dbReference>
<feature type="transmembrane region" description="Helical" evidence="6">
    <location>
        <begin position="70"/>
        <end position="99"/>
    </location>
</feature>
<dbReference type="Gene3D" id="1.20.1250.20">
    <property type="entry name" value="MFS general substrate transporter like domains"/>
    <property type="match status" value="1"/>
</dbReference>
<dbReference type="InterPro" id="IPR011701">
    <property type="entry name" value="MFS"/>
</dbReference>
<comment type="caution">
    <text evidence="7">The sequence shown here is derived from an EMBL/GenBank/DDBJ whole genome shotgun (WGS) entry which is preliminary data.</text>
</comment>
<dbReference type="EMBL" id="JBHTIS010001273">
    <property type="protein sequence ID" value="MFD1047835.1"/>
    <property type="molecule type" value="Genomic_DNA"/>
</dbReference>
<dbReference type="PANTHER" id="PTHR23513:SF6">
    <property type="entry name" value="MAJOR FACILITATOR SUPERFAMILY ASSOCIATED DOMAIN-CONTAINING PROTEIN"/>
    <property type="match status" value="1"/>
</dbReference>
<reference evidence="8" key="1">
    <citation type="journal article" date="2019" name="Int. J. Syst. Evol. Microbiol.">
        <title>The Global Catalogue of Microorganisms (GCM) 10K type strain sequencing project: providing services to taxonomists for standard genome sequencing and annotation.</title>
        <authorList>
            <consortium name="The Broad Institute Genomics Platform"/>
            <consortium name="The Broad Institute Genome Sequencing Center for Infectious Disease"/>
            <person name="Wu L."/>
            <person name="Ma J."/>
        </authorList>
    </citation>
    <scope>NUCLEOTIDE SEQUENCE [LARGE SCALE GENOMIC DNA]</scope>
    <source>
        <strain evidence="8">JCM 31486</strain>
    </source>
</reference>
<keyword evidence="4 6" id="KW-1133">Transmembrane helix</keyword>
<dbReference type="PANTHER" id="PTHR23513">
    <property type="entry name" value="INTEGRAL MEMBRANE EFFLUX PROTEIN-RELATED"/>
    <property type="match status" value="1"/>
</dbReference>
<evidence type="ECO:0000256" key="6">
    <source>
        <dbReference type="SAM" id="Phobius"/>
    </source>
</evidence>
<evidence type="ECO:0000256" key="5">
    <source>
        <dbReference type="ARBA" id="ARBA00023136"/>
    </source>
</evidence>
<proteinExistence type="predicted"/>
<evidence type="ECO:0000256" key="4">
    <source>
        <dbReference type="ARBA" id="ARBA00022989"/>
    </source>
</evidence>
<accession>A0ABW3MAN6</accession>
<feature type="transmembrane region" description="Helical" evidence="6">
    <location>
        <begin position="201"/>
        <end position="224"/>
    </location>
</feature>
<keyword evidence="8" id="KW-1185">Reference proteome</keyword>
<name>A0ABW3MAN6_9PSEU</name>
<keyword evidence="5 6" id="KW-0472">Membrane</keyword>
<evidence type="ECO:0000256" key="3">
    <source>
        <dbReference type="ARBA" id="ARBA00022692"/>
    </source>
</evidence>
<protein>
    <submittedName>
        <fullName evidence="7">MFS transporter</fullName>
    </submittedName>
</protein>
<comment type="subcellular location">
    <subcellularLocation>
        <location evidence="1">Cell membrane</location>
        <topology evidence="1">Multi-pass membrane protein</topology>
    </subcellularLocation>
</comment>
<dbReference type="InterPro" id="IPR036259">
    <property type="entry name" value="MFS_trans_sf"/>
</dbReference>
<evidence type="ECO:0000256" key="1">
    <source>
        <dbReference type="ARBA" id="ARBA00004651"/>
    </source>
</evidence>
<keyword evidence="3 6" id="KW-0812">Transmembrane</keyword>
<dbReference type="CDD" id="cd06173">
    <property type="entry name" value="MFS_MefA_like"/>
    <property type="match status" value="1"/>
</dbReference>
<dbReference type="Proteomes" id="UP001597045">
    <property type="component" value="Unassembled WGS sequence"/>
</dbReference>
<sequence length="230" mass="24581">MVGTYVTTLALQVLAVVVLQASATELGVLGGARWLPYLLFGLVAGVLVDRYRRLPILVGTDLARAGLLGLVPLLAAMGVLTMPLLIGIVAVFGALSLVYDAAHQSFLPRLVPAELLTDANARLEQTNSVAQAMGPMVAGWLVRVISAPVAILVDALSYLGSGLVLARLSSPERPTREPMNLRAEIREGLAWVYRHPVLKTLALTTHVWFLFNGMVGTVATYFALDELGLD</sequence>
<evidence type="ECO:0000256" key="2">
    <source>
        <dbReference type="ARBA" id="ARBA00022475"/>
    </source>
</evidence>
<dbReference type="Pfam" id="PF07690">
    <property type="entry name" value="MFS_1"/>
    <property type="match status" value="1"/>
</dbReference>
<feature type="non-terminal residue" evidence="7">
    <location>
        <position position="230"/>
    </location>
</feature>
<evidence type="ECO:0000313" key="8">
    <source>
        <dbReference type="Proteomes" id="UP001597045"/>
    </source>
</evidence>
<keyword evidence="2" id="KW-1003">Cell membrane</keyword>
<organism evidence="7 8">
    <name type="scientific">Kibdelosporangium lantanae</name>
    <dbReference type="NCBI Taxonomy" id="1497396"/>
    <lineage>
        <taxon>Bacteria</taxon>
        <taxon>Bacillati</taxon>
        <taxon>Actinomycetota</taxon>
        <taxon>Actinomycetes</taxon>
        <taxon>Pseudonocardiales</taxon>
        <taxon>Pseudonocardiaceae</taxon>
        <taxon>Kibdelosporangium</taxon>
    </lineage>
</organism>
<feature type="transmembrane region" description="Helical" evidence="6">
    <location>
        <begin position="33"/>
        <end position="49"/>
    </location>
</feature>